<evidence type="ECO:0000256" key="1">
    <source>
        <dbReference type="ARBA" id="ARBA00008348"/>
    </source>
</evidence>
<evidence type="ECO:0000256" key="4">
    <source>
        <dbReference type="RuleBase" id="RU003887"/>
    </source>
</evidence>
<dbReference type="GO" id="GO:0000455">
    <property type="term" value="P:enzyme-directed rRNA pseudouridine synthesis"/>
    <property type="evidence" value="ECO:0007669"/>
    <property type="project" value="UniProtKB-ARBA"/>
</dbReference>
<evidence type="ECO:0000313" key="8">
    <source>
        <dbReference type="Proteomes" id="UP000316609"/>
    </source>
</evidence>
<keyword evidence="3" id="KW-0694">RNA-binding</keyword>
<dbReference type="InterPro" id="IPR036986">
    <property type="entry name" value="S4_RNA-bd_sf"/>
</dbReference>
<comment type="similarity">
    <text evidence="1 4">Belongs to the pseudouridine synthase RsuA family.</text>
</comment>
<gene>
    <name evidence="7" type="ORF">E6K78_09320</name>
</gene>
<dbReference type="InterPro" id="IPR020103">
    <property type="entry name" value="PsdUridine_synth_cat_dom_sf"/>
</dbReference>
<feature type="region of interest" description="Disordered" evidence="5">
    <location>
        <begin position="1"/>
        <end position="24"/>
    </location>
</feature>
<dbReference type="Proteomes" id="UP000316609">
    <property type="component" value="Unassembled WGS sequence"/>
</dbReference>
<dbReference type="GO" id="GO:0003723">
    <property type="term" value="F:RNA binding"/>
    <property type="evidence" value="ECO:0007669"/>
    <property type="project" value="UniProtKB-KW"/>
</dbReference>
<evidence type="ECO:0000256" key="2">
    <source>
        <dbReference type="ARBA" id="ARBA00023235"/>
    </source>
</evidence>
<dbReference type="InterPro" id="IPR006145">
    <property type="entry name" value="PsdUridine_synth_RsuA/RluA"/>
</dbReference>
<dbReference type="AlphaFoldDB" id="A0A538TLA0"/>
<dbReference type="GO" id="GO:0120159">
    <property type="term" value="F:rRNA pseudouridine synthase activity"/>
    <property type="evidence" value="ECO:0007669"/>
    <property type="project" value="UniProtKB-ARBA"/>
</dbReference>
<dbReference type="CDD" id="cd00165">
    <property type="entry name" value="S4"/>
    <property type="match status" value="1"/>
</dbReference>
<name>A0A538TLA0_UNCEI</name>
<dbReference type="InterPro" id="IPR002942">
    <property type="entry name" value="S4_RNA-bd"/>
</dbReference>
<reference evidence="7 8" key="1">
    <citation type="journal article" date="2019" name="Nat. Microbiol.">
        <title>Mediterranean grassland soil C-N compound turnover is dependent on rainfall and depth, and is mediated by genomically divergent microorganisms.</title>
        <authorList>
            <person name="Diamond S."/>
            <person name="Andeer P.F."/>
            <person name="Li Z."/>
            <person name="Crits-Christoph A."/>
            <person name="Burstein D."/>
            <person name="Anantharaman K."/>
            <person name="Lane K.R."/>
            <person name="Thomas B.C."/>
            <person name="Pan C."/>
            <person name="Northen T.R."/>
            <person name="Banfield J.F."/>
        </authorList>
    </citation>
    <scope>NUCLEOTIDE SEQUENCE [LARGE SCALE GENOMIC DNA]</scope>
    <source>
        <strain evidence="7">WS_8</strain>
    </source>
</reference>
<dbReference type="CDD" id="cd02870">
    <property type="entry name" value="PseudoU_synth_RsuA_like"/>
    <property type="match status" value="1"/>
</dbReference>
<dbReference type="NCBIfam" id="TIGR00093">
    <property type="entry name" value="pseudouridine synthase"/>
    <property type="match status" value="1"/>
</dbReference>
<dbReference type="SUPFAM" id="SSF55174">
    <property type="entry name" value="Alpha-L RNA-binding motif"/>
    <property type="match status" value="1"/>
</dbReference>
<feature type="region of interest" description="Disordered" evidence="5">
    <location>
        <begin position="266"/>
        <end position="318"/>
    </location>
</feature>
<evidence type="ECO:0000256" key="3">
    <source>
        <dbReference type="PROSITE-ProRule" id="PRU00182"/>
    </source>
</evidence>
<evidence type="ECO:0000259" key="6">
    <source>
        <dbReference type="SMART" id="SM00363"/>
    </source>
</evidence>
<dbReference type="InterPro" id="IPR020094">
    <property type="entry name" value="TruA/RsuA/RluB/E/F_N"/>
</dbReference>
<dbReference type="EMBL" id="VBOY01000087">
    <property type="protein sequence ID" value="TMQ64397.1"/>
    <property type="molecule type" value="Genomic_DNA"/>
</dbReference>
<feature type="compositionally biased region" description="Basic residues" evidence="5">
    <location>
        <begin position="285"/>
        <end position="307"/>
    </location>
</feature>
<evidence type="ECO:0000313" key="7">
    <source>
        <dbReference type="EMBL" id="TMQ64397.1"/>
    </source>
</evidence>
<sequence>MAAADPASPPPAGRRPRPARTTDGGIRLNKLLASRGLGSRRACDALIEAGSVRVNGTVVREPGTRVEPGRDRVAVHGRAIPGPSALRHYVLHKPAGVLTTLDDPQGRPTVRALFPRGARLFPVGRLDADTSGLLVITNDGELAHHLMHPRYGVAKLYRARVDGVPDATQLKRLREGVELEPGVTSGSSEVRLRAVRGGRAILDIAVREGRNRQVRRMCEAVGLPVRTLHRWGYGPLRLGDLPPGAWRALSPKELAGLNAHGARALSPGVRAPGAGMPRRLLGQTARRRGRSRPVARRRNGASRKGRRAGPQGPKRPRG</sequence>
<dbReference type="EC" id="5.4.99.-" evidence="4"/>
<evidence type="ECO:0000256" key="5">
    <source>
        <dbReference type="SAM" id="MobiDB-lite"/>
    </source>
</evidence>
<dbReference type="Gene3D" id="3.30.70.580">
    <property type="entry name" value="Pseudouridine synthase I, catalytic domain, N-terminal subdomain"/>
    <property type="match status" value="1"/>
</dbReference>
<dbReference type="Pfam" id="PF00849">
    <property type="entry name" value="PseudoU_synth_2"/>
    <property type="match status" value="1"/>
</dbReference>
<organism evidence="7 8">
    <name type="scientific">Eiseniibacteriota bacterium</name>
    <dbReference type="NCBI Taxonomy" id="2212470"/>
    <lineage>
        <taxon>Bacteria</taxon>
        <taxon>Candidatus Eiseniibacteriota</taxon>
    </lineage>
</organism>
<keyword evidence="2 4" id="KW-0413">Isomerase</keyword>
<protein>
    <recommendedName>
        <fullName evidence="4">Pseudouridine synthase</fullName>
        <ecNumber evidence="4">5.4.99.-</ecNumber>
    </recommendedName>
</protein>
<dbReference type="Pfam" id="PF01479">
    <property type="entry name" value="S4"/>
    <property type="match status" value="1"/>
</dbReference>
<dbReference type="PROSITE" id="PS50889">
    <property type="entry name" value="S4"/>
    <property type="match status" value="1"/>
</dbReference>
<dbReference type="PROSITE" id="PS01149">
    <property type="entry name" value="PSI_RSU"/>
    <property type="match status" value="1"/>
</dbReference>
<dbReference type="PANTHER" id="PTHR47683:SF2">
    <property type="entry name" value="RNA-BINDING S4 DOMAIN-CONTAINING PROTEIN"/>
    <property type="match status" value="1"/>
</dbReference>
<dbReference type="PANTHER" id="PTHR47683">
    <property type="entry name" value="PSEUDOURIDINE SYNTHASE FAMILY PROTEIN-RELATED"/>
    <property type="match status" value="1"/>
</dbReference>
<dbReference type="SUPFAM" id="SSF55120">
    <property type="entry name" value="Pseudouridine synthase"/>
    <property type="match status" value="1"/>
</dbReference>
<dbReference type="InterPro" id="IPR050343">
    <property type="entry name" value="RsuA_PseudoU_synthase"/>
</dbReference>
<proteinExistence type="inferred from homology"/>
<dbReference type="Gene3D" id="3.10.290.10">
    <property type="entry name" value="RNA-binding S4 domain"/>
    <property type="match status" value="1"/>
</dbReference>
<dbReference type="SMART" id="SM00363">
    <property type="entry name" value="S4"/>
    <property type="match status" value="1"/>
</dbReference>
<accession>A0A538TLA0</accession>
<dbReference type="FunFam" id="3.10.290.10:FF:000003">
    <property type="entry name" value="Pseudouridine synthase"/>
    <property type="match status" value="1"/>
</dbReference>
<feature type="domain" description="RNA-binding S4" evidence="6">
    <location>
        <begin position="26"/>
        <end position="88"/>
    </location>
</feature>
<dbReference type="InterPro" id="IPR018496">
    <property type="entry name" value="PsdUridine_synth_RsuA/RluB_CS"/>
</dbReference>
<dbReference type="InterPro" id="IPR042092">
    <property type="entry name" value="PsdUridine_s_RsuA/RluB/E/F_cat"/>
</dbReference>
<comment type="caution">
    <text evidence="7">The sequence shown here is derived from an EMBL/GenBank/DDBJ whole genome shotgun (WGS) entry which is preliminary data.</text>
</comment>
<dbReference type="InterPro" id="IPR000748">
    <property type="entry name" value="PsdUridine_synth_RsuA/RluB/E/F"/>
</dbReference>
<dbReference type="Gene3D" id="3.30.70.1560">
    <property type="entry name" value="Alpha-L RNA-binding motif"/>
    <property type="match status" value="1"/>
</dbReference>